<proteinExistence type="predicted"/>
<sequence>MSMKQSWMASVAIIGMACTIASCGESEDNATVRATTTAPIPSYFDPCTDISPEFIAAHNFESPTPFGPGPAIGPTPGKGCYYVRPREYTVSIAVTGAALGSAAEWQKLTYEEIVVAGRPSEIAGPQDGRARGGGTIGNLRCLLHVQIAGGMLTFSYYDWGLTPNPPHPCEAVTTIATEVLGMLPPGS</sequence>
<evidence type="ECO:0000313" key="3">
    <source>
        <dbReference type="Proteomes" id="UP000006820"/>
    </source>
</evidence>
<dbReference type="AlphaFoldDB" id="Q5YPX5"/>
<feature type="chain" id="PRO_5039504948" description="DUF3558 domain-containing protein" evidence="1">
    <location>
        <begin position="24"/>
        <end position="187"/>
    </location>
</feature>
<dbReference type="Pfam" id="PF12079">
    <property type="entry name" value="DUF3558"/>
    <property type="match status" value="1"/>
</dbReference>
<dbReference type="KEGG" id="nfa:NFA_49140"/>
<reference evidence="2 3" key="1">
    <citation type="journal article" date="2004" name="Proc. Natl. Acad. Sci. U.S.A.">
        <title>The complete genomic sequence of Nocardia farcinica IFM 10152.</title>
        <authorList>
            <person name="Ishikawa J."/>
            <person name="Yamashita A."/>
            <person name="Mikami Y."/>
            <person name="Hoshino Y."/>
            <person name="Kurita H."/>
            <person name="Hotta K."/>
            <person name="Shiba T."/>
            <person name="Hattori M."/>
        </authorList>
    </citation>
    <scope>NUCLEOTIDE SEQUENCE [LARGE SCALE GENOMIC DNA]</scope>
    <source>
        <strain evidence="2 3">IFM 10152</strain>
    </source>
</reference>
<accession>Q5YPX5</accession>
<dbReference type="InterPro" id="IPR024520">
    <property type="entry name" value="DUF3558"/>
</dbReference>
<dbReference type="Proteomes" id="UP000006820">
    <property type="component" value="Chromosome"/>
</dbReference>
<dbReference type="RefSeq" id="WP_011211449.1">
    <property type="nucleotide sequence ID" value="NC_006361.1"/>
</dbReference>
<keyword evidence="3" id="KW-1185">Reference proteome</keyword>
<evidence type="ECO:0000313" key="2">
    <source>
        <dbReference type="EMBL" id="BAD59766.1"/>
    </source>
</evidence>
<dbReference type="STRING" id="247156.NFA_49140"/>
<evidence type="ECO:0008006" key="4">
    <source>
        <dbReference type="Google" id="ProtNLM"/>
    </source>
</evidence>
<dbReference type="HOGENOM" id="CLU_116242_0_0_11"/>
<dbReference type="GeneID" id="61136601"/>
<evidence type="ECO:0000256" key="1">
    <source>
        <dbReference type="SAM" id="SignalP"/>
    </source>
</evidence>
<dbReference type="EMBL" id="AP006618">
    <property type="protein sequence ID" value="BAD59766.1"/>
    <property type="molecule type" value="Genomic_DNA"/>
</dbReference>
<organism evidence="2 3">
    <name type="scientific">Nocardia farcinica (strain IFM 10152)</name>
    <dbReference type="NCBI Taxonomy" id="247156"/>
    <lineage>
        <taxon>Bacteria</taxon>
        <taxon>Bacillati</taxon>
        <taxon>Actinomycetota</taxon>
        <taxon>Actinomycetes</taxon>
        <taxon>Mycobacteriales</taxon>
        <taxon>Nocardiaceae</taxon>
        <taxon>Nocardia</taxon>
    </lineage>
</organism>
<name>Q5YPX5_NOCFA</name>
<feature type="signal peptide" evidence="1">
    <location>
        <begin position="1"/>
        <end position="23"/>
    </location>
</feature>
<gene>
    <name evidence="2" type="ordered locus">NFA_49140</name>
</gene>
<dbReference type="PROSITE" id="PS51257">
    <property type="entry name" value="PROKAR_LIPOPROTEIN"/>
    <property type="match status" value="1"/>
</dbReference>
<keyword evidence="1" id="KW-0732">Signal</keyword>
<protein>
    <recommendedName>
        <fullName evidence="4">DUF3558 domain-containing protein</fullName>
    </recommendedName>
</protein>